<dbReference type="GO" id="GO:0016787">
    <property type="term" value="F:hydrolase activity"/>
    <property type="evidence" value="ECO:0007669"/>
    <property type="project" value="UniProtKB-KW"/>
</dbReference>
<reference evidence="2" key="1">
    <citation type="journal article" date="2015" name="Nature">
        <title>Complex archaea that bridge the gap between prokaryotes and eukaryotes.</title>
        <authorList>
            <person name="Spang A."/>
            <person name="Saw J.H."/>
            <person name="Jorgensen S.L."/>
            <person name="Zaremba-Niedzwiedzka K."/>
            <person name="Martijn J."/>
            <person name="Lind A.E."/>
            <person name="van Eijk R."/>
            <person name="Schleper C."/>
            <person name="Guy L."/>
            <person name="Ettema T.J."/>
        </authorList>
    </citation>
    <scope>NUCLEOTIDE SEQUENCE</scope>
</reference>
<dbReference type="Pfam" id="PF00300">
    <property type="entry name" value="His_Phos_1"/>
    <property type="match status" value="1"/>
</dbReference>
<dbReference type="PANTHER" id="PTHR20935">
    <property type="entry name" value="PHOSPHOGLYCERATE MUTASE-RELATED"/>
    <property type="match status" value="1"/>
</dbReference>
<proteinExistence type="predicted"/>
<gene>
    <name evidence="2" type="ORF">LCGC14_1134040</name>
</gene>
<evidence type="ECO:0008006" key="3">
    <source>
        <dbReference type="Google" id="ProtNLM"/>
    </source>
</evidence>
<evidence type="ECO:0000313" key="2">
    <source>
        <dbReference type="EMBL" id="KKN00811.1"/>
    </source>
</evidence>
<dbReference type="InterPro" id="IPR013078">
    <property type="entry name" value="His_Pase_superF_clade-1"/>
</dbReference>
<keyword evidence="1" id="KW-0378">Hydrolase</keyword>
<accession>A0A0F9PII7</accession>
<comment type="caution">
    <text evidence="2">The sequence shown here is derived from an EMBL/GenBank/DDBJ whole genome shotgun (WGS) entry which is preliminary data.</text>
</comment>
<dbReference type="CDD" id="cd07067">
    <property type="entry name" value="HP_PGM_like"/>
    <property type="match status" value="1"/>
</dbReference>
<dbReference type="SUPFAM" id="SSF53254">
    <property type="entry name" value="Phosphoglycerate mutase-like"/>
    <property type="match status" value="1"/>
</dbReference>
<protein>
    <recommendedName>
        <fullName evidence="3">Phosphoglycerate mutase family protein</fullName>
    </recommendedName>
</protein>
<dbReference type="PANTHER" id="PTHR20935:SF0">
    <property type="entry name" value="SERINE_THREONINE-PROTEIN PHOSPHATASE PGAM5, MITOCHONDRIAL"/>
    <property type="match status" value="1"/>
</dbReference>
<dbReference type="AlphaFoldDB" id="A0A0F9PII7"/>
<dbReference type="InterPro" id="IPR051021">
    <property type="entry name" value="Mito_Ser/Thr_phosphatase"/>
</dbReference>
<sequence length="234" mass="26028">MCILYLVRHGQASFSADDYDKLSVKGQQQASLLGEYLAQKQLTPDAIIAGTMLRHNQTAELSLAALNNAPVVVNDARLNEYDHEHILAVYNPNLATPSQLRAALSKQADPMEYFKAVFISAIEQWVLNPDSTLYNESFNAFSARVLGVLETIAKQHDGKKVIIYTSGGPISIITSHLMGLKLDRFIDINWSLVNAGVTKVVARGKGENRELSISTLNEHHFLEQYPQQKLITYT</sequence>
<name>A0A0F9PII7_9ZZZZ</name>
<evidence type="ECO:0000256" key="1">
    <source>
        <dbReference type="ARBA" id="ARBA00022801"/>
    </source>
</evidence>
<dbReference type="EMBL" id="LAZR01005332">
    <property type="protein sequence ID" value="KKN00811.1"/>
    <property type="molecule type" value="Genomic_DNA"/>
</dbReference>
<organism evidence="2">
    <name type="scientific">marine sediment metagenome</name>
    <dbReference type="NCBI Taxonomy" id="412755"/>
    <lineage>
        <taxon>unclassified sequences</taxon>
        <taxon>metagenomes</taxon>
        <taxon>ecological metagenomes</taxon>
    </lineage>
</organism>
<dbReference type="SMART" id="SM00855">
    <property type="entry name" value="PGAM"/>
    <property type="match status" value="1"/>
</dbReference>
<dbReference type="Gene3D" id="3.40.50.1240">
    <property type="entry name" value="Phosphoglycerate mutase-like"/>
    <property type="match status" value="1"/>
</dbReference>
<dbReference type="InterPro" id="IPR029033">
    <property type="entry name" value="His_PPase_superfam"/>
</dbReference>